<evidence type="ECO:0000256" key="8">
    <source>
        <dbReference type="ARBA" id="ARBA00036346"/>
    </source>
</evidence>
<dbReference type="Pfam" id="PF07005">
    <property type="entry name" value="SBD_N"/>
    <property type="match status" value="1"/>
</dbReference>
<dbReference type="Pfam" id="PF17042">
    <property type="entry name" value="NBD_C"/>
    <property type="match status" value="1"/>
</dbReference>
<reference evidence="15" key="2">
    <citation type="submission" date="2020-11" db="EMBL/GenBank/DDBJ databases">
        <authorList>
            <consortium name="NCBI Pathogen Detection Project"/>
        </authorList>
    </citation>
    <scope>NUCLEOTIDE SEQUENCE</scope>
    <source>
        <strain evidence="15">R404</strain>
    </source>
</reference>
<dbReference type="SUPFAM" id="SSF142764">
    <property type="entry name" value="YgbK-like"/>
    <property type="match status" value="1"/>
</dbReference>
<feature type="domain" description="Four-carbon acid sugar kinase nucleotide binding" evidence="14">
    <location>
        <begin position="255"/>
        <end position="410"/>
    </location>
</feature>
<dbReference type="EC" id="2.7.1.217" evidence="10"/>
<dbReference type="Gene3D" id="3.40.980.20">
    <property type="entry name" value="Four-carbon acid sugar kinase, nucleotide binding domain"/>
    <property type="match status" value="1"/>
</dbReference>
<dbReference type="InterPro" id="IPR037051">
    <property type="entry name" value="4-carb_acid_sugar_kinase_N_sf"/>
</dbReference>
<evidence type="ECO:0000256" key="9">
    <source>
        <dbReference type="ARBA" id="ARBA00037335"/>
    </source>
</evidence>
<comment type="similarity">
    <text evidence="1">Belongs to the four-carbon acid sugar kinase family.</text>
</comment>
<comment type="catalytic activity">
    <reaction evidence="8">
        <text>3-dehydro-D-erythronate + ATP = 3-dehydro-4-O-phospho-D-erythronate + ADP + H(+)</text>
        <dbReference type="Rhea" id="RHEA:52556"/>
        <dbReference type="ChEBI" id="CHEBI:15378"/>
        <dbReference type="ChEBI" id="CHEBI:30616"/>
        <dbReference type="ChEBI" id="CHEBI:57958"/>
        <dbReference type="ChEBI" id="CHEBI:136593"/>
        <dbReference type="ChEBI" id="CHEBI:456216"/>
        <dbReference type="EC" id="2.7.1.217"/>
    </reaction>
</comment>
<dbReference type="Proteomes" id="UP000856143">
    <property type="component" value="Unassembled WGS sequence"/>
</dbReference>
<evidence type="ECO:0000256" key="5">
    <source>
        <dbReference type="ARBA" id="ARBA00022840"/>
    </source>
</evidence>
<reference evidence="15" key="1">
    <citation type="journal article" date="2018" name="Genome Biol.">
        <title>SKESA: strategic k-mer extension for scrupulous assemblies.</title>
        <authorList>
            <person name="Souvorov A."/>
            <person name="Agarwala R."/>
            <person name="Lipman D.J."/>
        </authorList>
    </citation>
    <scope>NUCLEOTIDE SEQUENCE</scope>
    <source>
        <strain evidence="15">R404</strain>
    </source>
</reference>
<keyword evidence="2" id="KW-0808">Transferase</keyword>
<evidence type="ECO:0000259" key="14">
    <source>
        <dbReference type="Pfam" id="PF17042"/>
    </source>
</evidence>
<sequence length="418" mass="44501">MAVTTGVIADDFTGATDIASFMAEQGWRVALLPGMPDITQCWNEEVDAIVISLKSRALPAEQAVAQSLACARWLRQNAGVRQLYFKYCSTFDSTPAGNIGPVSDALMNDIQAPLIVHCPALPQNGRTVVHGHLFVNGVLLNESGMEKHPLNPMTDASVPRLLAAQTASPVGHIALNTIRSGVEAVTYALERYQIEGTRHVIVDTLDDTDLHTLAQALQEYPLLAGGSGLGGALATNAGGHPVASPHRFPSPARAVVFSGSCSTMSNRQVNRYKAQAASCLLDVARCLSDTESYSDELSTWAMAHINDPLAPLLYATQPPEALQRIQQEYGEQAASRAIERTFARLSAKLLAAGVNTFIVAGGETSGTVVEALQVKRLAVGRAIAPGVPWVFSSGLALALKSGNFGDEDFFFTAQEYPS</sequence>
<dbReference type="AlphaFoldDB" id="A0AAN5L992"/>
<dbReference type="EMBL" id="DACSEO010000037">
    <property type="protein sequence ID" value="HAT1682468.1"/>
    <property type="molecule type" value="Genomic_DNA"/>
</dbReference>
<evidence type="ECO:0000256" key="11">
    <source>
        <dbReference type="ARBA" id="ARBA00039461"/>
    </source>
</evidence>
<keyword evidence="6" id="KW-0119">Carbohydrate metabolism</keyword>
<keyword evidence="3" id="KW-0547">Nucleotide-binding</keyword>
<evidence type="ECO:0000256" key="1">
    <source>
        <dbReference type="ARBA" id="ARBA00005715"/>
    </source>
</evidence>
<accession>A0AAN5L992</accession>
<dbReference type="InterPro" id="IPR031475">
    <property type="entry name" value="NBD_C"/>
</dbReference>
<feature type="domain" description="Four-carbon acid sugar kinase N-terminal" evidence="13">
    <location>
        <begin position="6"/>
        <end position="233"/>
    </location>
</feature>
<dbReference type="GO" id="GO:0016301">
    <property type="term" value="F:kinase activity"/>
    <property type="evidence" value="ECO:0007669"/>
    <property type="project" value="UniProtKB-KW"/>
</dbReference>
<organism evidence="15 16">
    <name type="scientific">Klebsiella oxytoca</name>
    <dbReference type="NCBI Taxonomy" id="571"/>
    <lineage>
        <taxon>Bacteria</taxon>
        <taxon>Pseudomonadati</taxon>
        <taxon>Pseudomonadota</taxon>
        <taxon>Gammaproteobacteria</taxon>
        <taxon>Enterobacterales</taxon>
        <taxon>Enterobacteriaceae</taxon>
        <taxon>Klebsiella/Raoultella group</taxon>
        <taxon>Klebsiella</taxon>
    </lineage>
</organism>
<dbReference type="NCBIfam" id="NF043035">
    <property type="entry name" value="OxoTetrKin"/>
    <property type="match status" value="1"/>
</dbReference>
<evidence type="ECO:0000256" key="4">
    <source>
        <dbReference type="ARBA" id="ARBA00022777"/>
    </source>
</evidence>
<comment type="caution">
    <text evidence="15">The sequence shown here is derived from an EMBL/GenBank/DDBJ whole genome shotgun (WGS) entry which is preliminary data.</text>
</comment>
<evidence type="ECO:0000313" key="16">
    <source>
        <dbReference type="Proteomes" id="UP000856143"/>
    </source>
</evidence>
<evidence type="ECO:0000256" key="12">
    <source>
        <dbReference type="ARBA" id="ARBA00041377"/>
    </source>
</evidence>
<protein>
    <recommendedName>
        <fullName evidence="11">3-oxo-tetronate kinase</fullName>
        <ecNumber evidence="10">2.7.1.217</ecNumber>
    </recommendedName>
    <alternativeName>
        <fullName evidence="12">3-dehydrotetronate 4-kinase</fullName>
    </alternativeName>
</protein>
<gene>
    <name evidence="15" type="ORF">I8Y21_003170</name>
</gene>
<name>A0AAN5L992_KLEOX</name>
<evidence type="ECO:0000256" key="10">
    <source>
        <dbReference type="ARBA" id="ARBA00039095"/>
    </source>
</evidence>
<comment type="catalytic activity">
    <reaction evidence="7">
        <text>3-dehydro-L-erythronate + ATP = 3-dehydro-4-O-phospho-L-erythronate + ADP + H(+)</text>
        <dbReference type="Rhea" id="RHEA:52552"/>
        <dbReference type="ChEBI" id="CHEBI:15378"/>
        <dbReference type="ChEBI" id="CHEBI:30616"/>
        <dbReference type="ChEBI" id="CHEBI:136592"/>
        <dbReference type="ChEBI" id="CHEBI:136670"/>
        <dbReference type="ChEBI" id="CHEBI:456216"/>
        <dbReference type="EC" id="2.7.1.217"/>
    </reaction>
</comment>
<comment type="function">
    <text evidence="9">Catalyzes the ATP-dependent phosphorylation of 3-oxo-tetronate to 3-oxo-tetronate 4-phosphate.</text>
</comment>
<evidence type="ECO:0000256" key="7">
    <source>
        <dbReference type="ARBA" id="ARBA00035898"/>
    </source>
</evidence>
<evidence type="ECO:0000259" key="13">
    <source>
        <dbReference type="Pfam" id="PF07005"/>
    </source>
</evidence>
<keyword evidence="5" id="KW-0067">ATP-binding</keyword>
<keyword evidence="4 15" id="KW-0418">Kinase</keyword>
<proteinExistence type="inferred from homology"/>
<evidence type="ECO:0000256" key="3">
    <source>
        <dbReference type="ARBA" id="ARBA00022741"/>
    </source>
</evidence>
<dbReference type="GO" id="GO:0005524">
    <property type="term" value="F:ATP binding"/>
    <property type="evidence" value="ECO:0007669"/>
    <property type="project" value="UniProtKB-KW"/>
</dbReference>
<evidence type="ECO:0000256" key="6">
    <source>
        <dbReference type="ARBA" id="ARBA00023277"/>
    </source>
</evidence>
<dbReference type="InterPro" id="IPR010737">
    <property type="entry name" value="4-carb_acid_sugar_kinase_N"/>
</dbReference>
<dbReference type="InterPro" id="IPR050007">
    <property type="entry name" value="OtnK"/>
</dbReference>
<dbReference type="Gene3D" id="3.40.50.10840">
    <property type="entry name" value="Putative sugar-binding, N-terminal domain"/>
    <property type="match status" value="1"/>
</dbReference>
<evidence type="ECO:0000313" key="15">
    <source>
        <dbReference type="EMBL" id="HAT1682468.1"/>
    </source>
</evidence>
<evidence type="ECO:0000256" key="2">
    <source>
        <dbReference type="ARBA" id="ARBA00022679"/>
    </source>
</evidence>
<dbReference type="InterPro" id="IPR042213">
    <property type="entry name" value="NBD_C_sf"/>
</dbReference>